<protein>
    <submittedName>
        <fullName evidence="2">Uncharacterized protein</fullName>
    </submittedName>
</protein>
<evidence type="ECO:0000256" key="1">
    <source>
        <dbReference type="SAM" id="MobiDB-lite"/>
    </source>
</evidence>
<evidence type="ECO:0000313" key="3">
    <source>
        <dbReference type="Proteomes" id="UP000018948"/>
    </source>
</evidence>
<accession>W2ZGY1</accession>
<gene>
    <name evidence="2" type="ORF">F442_07502</name>
</gene>
<feature type="compositionally biased region" description="Polar residues" evidence="1">
    <location>
        <begin position="12"/>
        <end position="23"/>
    </location>
</feature>
<name>W2ZGY1_PHYNI</name>
<reference evidence="2 3" key="1">
    <citation type="submission" date="2013-11" db="EMBL/GenBank/DDBJ databases">
        <title>The Genome Sequence of Phytophthora parasitica P10297.</title>
        <authorList>
            <consortium name="The Broad Institute Genomics Platform"/>
            <person name="Russ C."/>
            <person name="Tyler B."/>
            <person name="Panabieres F."/>
            <person name="Shan W."/>
            <person name="Tripathy S."/>
            <person name="Grunwald N."/>
            <person name="Machado M."/>
            <person name="Johnson C.S."/>
            <person name="Walker B."/>
            <person name="Young S.K."/>
            <person name="Zeng Q."/>
            <person name="Gargeya S."/>
            <person name="Fitzgerald M."/>
            <person name="Haas B."/>
            <person name="Abouelleil A."/>
            <person name="Allen A.W."/>
            <person name="Alvarado L."/>
            <person name="Arachchi H.M."/>
            <person name="Berlin A.M."/>
            <person name="Chapman S.B."/>
            <person name="Gainer-Dewar J."/>
            <person name="Goldberg J."/>
            <person name="Griggs A."/>
            <person name="Gujja S."/>
            <person name="Hansen M."/>
            <person name="Howarth C."/>
            <person name="Imamovic A."/>
            <person name="Ireland A."/>
            <person name="Larimer J."/>
            <person name="McCowan C."/>
            <person name="Murphy C."/>
            <person name="Pearson M."/>
            <person name="Poon T.W."/>
            <person name="Priest M."/>
            <person name="Roberts A."/>
            <person name="Saif S."/>
            <person name="Shea T."/>
            <person name="Sisk P."/>
            <person name="Sykes S."/>
            <person name="Wortman J."/>
            <person name="Nusbaum C."/>
            <person name="Birren B."/>
        </authorList>
    </citation>
    <scope>NUCLEOTIDE SEQUENCE [LARGE SCALE GENOMIC DNA]</scope>
    <source>
        <strain evidence="2 3">P10297</strain>
    </source>
</reference>
<dbReference type="EMBL" id="ANIY01001571">
    <property type="protein sequence ID" value="ETP46211.1"/>
    <property type="molecule type" value="Genomic_DNA"/>
</dbReference>
<dbReference type="Proteomes" id="UP000018948">
    <property type="component" value="Unassembled WGS sequence"/>
</dbReference>
<sequence>MFYDDTTIMRGLQTTRAGQNGRTSHPKHDVNQHPPRSGGIRAIEGRGARSQREMDASSGTRAGSSWMIEEETQTARRRRNGPTQKRSPRLDMAGIKFGTEAYVV</sequence>
<feature type="compositionally biased region" description="Basic and acidic residues" evidence="1">
    <location>
        <begin position="43"/>
        <end position="55"/>
    </location>
</feature>
<comment type="caution">
    <text evidence="2">The sequence shown here is derived from an EMBL/GenBank/DDBJ whole genome shotgun (WGS) entry which is preliminary data.</text>
</comment>
<proteinExistence type="predicted"/>
<dbReference type="AlphaFoldDB" id="W2ZGY1"/>
<evidence type="ECO:0000313" key="2">
    <source>
        <dbReference type="EMBL" id="ETP46211.1"/>
    </source>
</evidence>
<feature type="region of interest" description="Disordered" evidence="1">
    <location>
        <begin position="1"/>
        <end position="92"/>
    </location>
</feature>
<organism evidence="2 3">
    <name type="scientific">Phytophthora nicotianae P10297</name>
    <dbReference type="NCBI Taxonomy" id="1317064"/>
    <lineage>
        <taxon>Eukaryota</taxon>
        <taxon>Sar</taxon>
        <taxon>Stramenopiles</taxon>
        <taxon>Oomycota</taxon>
        <taxon>Peronosporomycetes</taxon>
        <taxon>Peronosporales</taxon>
        <taxon>Peronosporaceae</taxon>
        <taxon>Phytophthora</taxon>
    </lineage>
</organism>